<keyword evidence="2" id="KW-1185">Reference proteome</keyword>
<protein>
    <submittedName>
        <fullName evidence="1">Uncharacterized protein</fullName>
    </submittedName>
</protein>
<name>A0A8H6XLE5_9AGAR</name>
<dbReference type="Proteomes" id="UP000623467">
    <property type="component" value="Unassembled WGS sequence"/>
</dbReference>
<dbReference type="AlphaFoldDB" id="A0A8H6XLE5"/>
<reference evidence="1" key="1">
    <citation type="submission" date="2020-05" db="EMBL/GenBank/DDBJ databases">
        <title>Mycena genomes resolve the evolution of fungal bioluminescence.</title>
        <authorList>
            <person name="Tsai I.J."/>
        </authorList>
    </citation>
    <scope>NUCLEOTIDE SEQUENCE</scope>
    <source>
        <strain evidence="1">160909Yilan</strain>
    </source>
</reference>
<gene>
    <name evidence="1" type="ORF">MSAN_01961300</name>
</gene>
<evidence type="ECO:0000313" key="1">
    <source>
        <dbReference type="EMBL" id="KAF7343803.1"/>
    </source>
</evidence>
<organism evidence="1 2">
    <name type="scientific">Mycena sanguinolenta</name>
    <dbReference type="NCBI Taxonomy" id="230812"/>
    <lineage>
        <taxon>Eukaryota</taxon>
        <taxon>Fungi</taxon>
        <taxon>Dikarya</taxon>
        <taxon>Basidiomycota</taxon>
        <taxon>Agaricomycotina</taxon>
        <taxon>Agaricomycetes</taxon>
        <taxon>Agaricomycetidae</taxon>
        <taxon>Agaricales</taxon>
        <taxon>Marasmiineae</taxon>
        <taxon>Mycenaceae</taxon>
        <taxon>Mycena</taxon>
    </lineage>
</organism>
<proteinExistence type="predicted"/>
<sequence>MSCFPPCRSAARSAHEWRGDSMRFMSRPFLMLTRRCSDSPSLAFSNTLSRFDSHRRIPNKVFRIYQLHFAPLTCVPSAPPLRADSNLFLLFALPWCLPLLFTAWSPVVVPRILDARTLWVVSFVLRPRADFRCSQISRHSFASFTSLGLPLLALAPRSFIASASRALAISPCSLQICGSLPPFFARPRLLDRSFARMVPYARHARYRLPSPILPTGAVIERGCSWLLIDIDFVFT</sequence>
<accession>A0A8H6XLE5</accession>
<evidence type="ECO:0000313" key="2">
    <source>
        <dbReference type="Proteomes" id="UP000623467"/>
    </source>
</evidence>
<dbReference type="EMBL" id="JACAZH010000022">
    <property type="protein sequence ID" value="KAF7343803.1"/>
    <property type="molecule type" value="Genomic_DNA"/>
</dbReference>
<comment type="caution">
    <text evidence="1">The sequence shown here is derived from an EMBL/GenBank/DDBJ whole genome shotgun (WGS) entry which is preliminary data.</text>
</comment>